<gene>
    <name evidence="2" type="ORF">AUEXF2481DRAFT_84318</name>
</gene>
<feature type="compositionally biased region" description="Polar residues" evidence="1">
    <location>
        <begin position="12"/>
        <end position="46"/>
    </location>
</feature>
<feature type="region of interest" description="Disordered" evidence="1">
    <location>
        <begin position="1"/>
        <end position="117"/>
    </location>
</feature>
<dbReference type="InParanoid" id="A0A074ZPH1"/>
<organism evidence="2 3">
    <name type="scientific">Aureobasidium subglaciale (strain EXF-2481)</name>
    <name type="common">Aureobasidium pullulans var. subglaciale</name>
    <dbReference type="NCBI Taxonomy" id="1043005"/>
    <lineage>
        <taxon>Eukaryota</taxon>
        <taxon>Fungi</taxon>
        <taxon>Dikarya</taxon>
        <taxon>Ascomycota</taxon>
        <taxon>Pezizomycotina</taxon>
        <taxon>Dothideomycetes</taxon>
        <taxon>Dothideomycetidae</taxon>
        <taxon>Dothideales</taxon>
        <taxon>Saccotheciaceae</taxon>
        <taxon>Aureobasidium</taxon>
    </lineage>
</organism>
<feature type="compositionally biased region" description="Polar residues" evidence="1">
    <location>
        <begin position="80"/>
        <end position="95"/>
    </location>
</feature>
<dbReference type="HOGENOM" id="CLU_1234777_0_0_1"/>
<feature type="compositionally biased region" description="Low complexity" evidence="1">
    <location>
        <begin position="100"/>
        <end position="116"/>
    </location>
</feature>
<evidence type="ECO:0000313" key="3">
    <source>
        <dbReference type="Proteomes" id="UP000030641"/>
    </source>
</evidence>
<dbReference type="Proteomes" id="UP000030641">
    <property type="component" value="Unassembled WGS sequence"/>
</dbReference>
<sequence length="224" mass="24965">MFMQPSRKRLLTTYSKQPSQTRHRTISASLTSYGRQQQKRQITLTSPARKLPSSPSSISLSPPVQSDNEEDEAQEEQANLNHSRVQDPSQLTTGVHSDLAISPASSSDPESISDGGPALAVRGWQKRAHVYPSPQPLSSLRRLLKLRPSKIRLLKNQSAPDPSAETLMEIEKGADGFDSTHLDLPVMSNRRNRKRNMHTHQATMKPTLEMIKGPHPPVEFDHAN</sequence>
<evidence type="ECO:0000313" key="2">
    <source>
        <dbReference type="EMBL" id="KER00207.1"/>
    </source>
</evidence>
<protein>
    <submittedName>
        <fullName evidence="2">Uncharacterized protein</fullName>
    </submittedName>
</protein>
<dbReference type="OrthoDB" id="3905191at2759"/>
<accession>A0A074ZPH1</accession>
<evidence type="ECO:0000256" key="1">
    <source>
        <dbReference type="SAM" id="MobiDB-lite"/>
    </source>
</evidence>
<reference evidence="2 3" key="1">
    <citation type="journal article" date="2014" name="BMC Genomics">
        <title>Genome sequencing of four Aureobasidium pullulans varieties: biotechnological potential, stress tolerance, and description of new species.</title>
        <authorList>
            <person name="Gostin Ar C."/>
            <person name="Ohm R.A."/>
            <person name="Kogej T."/>
            <person name="Sonjak S."/>
            <person name="Turk M."/>
            <person name="Zajc J."/>
            <person name="Zalar P."/>
            <person name="Grube M."/>
            <person name="Sun H."/>
            <person name="Han J."/>
            <person name="Sharma A."/>
            <person name="Chiniquy J."/>
            <person name="Ngan C.Y."/>
            <person name="Lipzen A."/>
            <person name="Barry K."/>
            <person name="Grigoriev I.V."/>
            <person name="Gunde-Cimerman N."/>
        </authorList>
    </citation>
    <scope>NUCLEOTIDE SEQUENCE [LARGE SCALE GENOMIC DNA]</scope>
    <source>
        <strain evidence="2 3">EXF-2481</strain>
    </source>
</reference>
<dbReference type="AlphaFoldDB" id="A0A074ZPH1"/>
<feature type="compositionally biased region" description="Basic residues" evidence="1">
    <location>
        <begin position="1"/>
        <end position="10"/>
    </location>
</feature>
<keyword evidence="3" id="KW-1185">Reference proteome</keyword>
<dbReference type="EMBL" id="KL584749">
    <property type="protein sequence ID" value="KER00207.1"/>
    <property type="molecule type" value="Genomic_DNA"/>
</dbReference>
<proteinExistence type="predicted"/>
<feature type="compositionally biased region" description="Low complexity" evidence="1">
    <location>
        <begin position="51"/>
        <end position="63"/>
    </location>
</feature>
<name>A0A074ZPH1_AURSE</name>
<dbReference type="RefSeq" id="XP_013348703.1">
    <property type="nucleotide sequence ID" value="XM_013493249.1"/>
</dbReference>
<dbReference type="GeneID" id="25371806"/>